<dbReference type="Gene3D" id="1.25.40.10">
    <property type="entry name" value="Tetratricopeptide repeat domain"/>
    <property type="match status" value="2"/>
</dbReference>
<feature type="repeat" description="PPR" evidence="2">
    <location>
        <begin position="244"/>
        <end position="278"/>
    </location>
</feature>
<feature type="repeat" description="PPR" evidence="2">
    <location>
        <begin position="143"/>
        <end position="177"/>
    </location>
</feature>
<keyword evidence="4" id="KW-1185">Reference proteome</keyword>
<dbReference type="AlphaFoldDB" id="A0AAV5L7H6"/>
<dbReference type="FunFam" id="1.25.40.10:FF:000470">
    <property type="entry name" value="Pentatricopeptide repeat-containing protein At5g66520"/>
    <property type="match status" value="1"/>
</dbReference>
<dbReference type="PROSITE" id="PS51375">
    <property type="entry name" value="PPR"/>
    <property type="match status" value="4"/>
</dbReference>
<dbReference type="EMBL" id="BPVZ01000098">
    <property type="protein sequence ID" value="GKV33048.1"/>
    <property type="molecule type" value="Genomic_DNA"/>
</dbReference>
<dbReference type="GO" id="GO:0009451">
    <property type="term" value="P:RNA modification"/>
    <property type="evidence" value="ECO:0007669"/>
    <property type="project" value="InterPro"/>
</dbReference>
<dbReference type="Pfam" id="PF20431">
    <property type="entry name" value="E_motif"/>
    <property type="match status" value="1"/>
</dbReference>
<feature type="repeat" description="PPR" evidence="2">
    <location>
        <begin position="112"/>
        <end position="142"/>
    </location>
</feature>
<comment type="caution">
    <text evidence="3">The sequence shown here is derived from an EMBL/GenBank/DDBJ whole genome shotgun (WGS) entry which is preliminary data.</text>
</comment>
<proteinExistence type="predicted"/>
<dbReference type="InterPro" id="IPR011990">
    <property type="entry name" value="TPR-like_helical_dom_sf"/>
</dbReference>
<protein>
    <recommendedName>
        <fullName evidence="5">Pentatricopeptide repeat-containing protein</fullName>
    </recommendedName>
</protein>
<evidence type="ECO:0000256" key="1">
    <source>
        <dbReference type="ARBA" id="ARBA00022737"/>
    </source>
</evidence>
<dbReference type="FunFam" id="1.25.40.10:FF:000090">
    <property type="entry name" value="Pentatricopeptide repeat-containing protein, chloroplastic"/>
    <property type="match status" value="1"/>
</dbReference>
<dbReference type="InterPro" id="IPR002885">
    <property type="entry name" value="PPR_rpt"/>
</dbReference>
<dbReference type="Proteomes" id="UP001054252">
    <property type="component" value="Unassembled WGS sequence"/>
</dbReference>
<keyword evidence="1" id="KW-0677">Repeat</keyword>
<accession>A0AAV5L7H6</accession>
<sequence>MIISSRIHDHFAASRLLSFCALSESGDLHYATKLFNNTQNPNLFMWNTLIRGHANSQIPEKSVFLYVQMRKLGVVPNNHTLPFLLKACSNCGYSESCKQVHTHVFKFGLELELHIVNALMRGYCVSTDLEGARQLFDEMQERNLITWTTMISGYVQNFCADEGLVLFNKMILEDFEPNGATFASVLSACADSDCLELGERIHGFIKTKNIEIGVILGTALVHMYAKNGAIMKAKTLFDKMPQRNIATWNVMICGLAGHGHAQEALTLFQELDKGQIIPNDITFVGVLSACCHAGLIIVGREIFNSMKRVYGVEPKIEHYGCMVDLLGRGGKVAEAEELIKEMTWKADVVILGALLAACKNHRNIEVAERVVRDIQALEPDNHGAYVVLAGMYAEAGRWEDVRGLRTTMRRAKLNKTPGWSKADVDN</sequence>
<reference evidence="3 4" key="1">
    <citation type="journal article" date="2021" name="Commun. Biol.">
        <title>The genome of Shorea leprosula (Dipterocarpaceae) highlights the ecological relevance of drought in aseasonal tropical rainforests.</title>
        <authorList>
            <person name="Ng K.K.S."/>
            <person name="Kobayashi M.J."/>
            <person name="Fawcett J.A."/>
            <person name="Hatakeyama M."/>
            <person name="Paape T."/>
            <person name="Ng C.H."/>
            <person name="Ang C.C."/>
            <person name="Tnah L.H."/>
            <person name="Lee C.T."/>
            <person name="Nishiyama T."/>
            <person name="Sese J."/>
            <person name="O'Brien M.J."/>
            <person name="Copetti D."/>
            <person name="Mohd Noor M.I."/>
            <person name="Ong R.C."/>
            <person name="Putra M."/>
            <person name="Sireger I.Z."/>
            <person name="Indrioko S."/>
            <person name="Kosugi Y."/>
            <person name="Izuno A."/>
            <person name="Isagi Y."/>
            <person name="Lee S.L."/>
            <person name="Shimizu K.K."/>
        </authorList>
    </citation>
    <scope>NUCLEOTIDE SEQUENCE [LARGE SCALE GENOMIC DNA]</scope>
    <source>
        <strain evidence="3">214</strain>
    </source>
</reference>
<dbReference type="GO" id="GO:0003723">
    <property type="term" value="F:RNA binding"/>
    <property type="evidence" value="ECO:0007669"/>
    <property type="project" value="InterPro"/>
</dbReference>
<dbReference type="InterPro" id="IPR046848">
    <property type="entry name" value="E_motif"/>
</dbReference>
<dbReference type="PANTHER" id="PTHR47926:SF393">
    <property type="entry name" value="REPEAT-CONTAINING PROTEIN, PUTATIVE-RELATED"/>
    <property type="match status" value="1"/>
</dbReference>
<feature type="repeat" description="PPR" evidence="2">
    <location>
        <begin position="42"/>
        <end position="76"/>
    </location>
</feature>
<evidence type="ECO:0000313" key="3">
    <source>
        <dbReference type="EMBL" id="GKV33048.1"/>
    </source>
</evidence>
<gene>
    <name evidence="3" type="ORF">SLEP1_g41598</name>
</gene>
<organism evidence="3 4">
    <name type="scientific">Rubroshorea leprosula</name>
    <dbReference type="NCBI Taxonomy" id="152421"/>
    <lineage>
        <taxon>Eukaryota</taxon>
        <taxon>Viridiplantae</taxon>
        <taxon>Streptophyta</taxon>
        <taxon>Embryophyta</taxon>
        <taxon>Tracheophyta</taxon>
        <taxon>Spermatophyta</taxon>
        <taxon>Magnoliopsida</taxon>
        <taxon>eudicotyledons</taxon>
        <taxon>Gunneridae</taxon>
        <taxon>Pentapetalae</taxon>
        <taxon>rosids</taxon>
        <taxon>malvids</taxon>
        <taxon>Malvales</taxon>
        <taxon>Dipterocarpaceae</taxon>
        <taxon>Rubroshorea</taxon>
    </lineage>
</organism>
<dbReference type="Pfam" id="PF01535">
    <property type="entry name" value="PPR"/>
    <property type="match status" value="1"/>
</dbReference>
<evidence type="ECO:0000256" key="2">
    <source>
        <dbReference type="PROSITE-ProRule" id="PRU00708"/>
    </source>
</evidence>
<dbReference type="PANTHER" id="PTHR47926">
    <property type="entry name" value="PENTATRICOPEPTIDE REPEAT-CONTAINING PROTEIN"/>
    <property type="match status" value="1"/>
</dbReference>
<evidence type="ECO:0008006" key="5">
    <source>
        <dbReference type="Google" id="ProtNLM"/>
    </source>
</evidence>
<dbReference type="NCBIfam" id="TIGR00756">
    <property type="entry name" value="PPR"/>
    <property type="match status" value="5"/>
</dbReference>
<dbReference type="Pfam" id="PF13041">
    <property type="entry name" value="PPR_2"/>
    <property type="match status" value="3"/>
</dbReference>
<dbReference type="InterPro" id="IPR046960">
    <property type="entry name" value="PPR_At4g14850-like_plant"/>
</dbReference>
<evidence type="ECO:0000313" key="4">
    <source>
        <dbReference type="Proteomes" id="UP001054252"/>
    </source>
</evidence>
<name>A0AAV5L7H6_9ROSI</name>